<evidence type="ECO:0000256" key="11">
    <source>
        <dbReference type="ARBA" id="ARBA00053072"/>
    </source>
</evidence>
<dbReference type="InterPro" id="IPR041708">
    <property type="entry name" value="PUS1/PUS2-like"/>
</dbReference>
<dbReference type="InterPro" id="IPR020095">
    <property type="entry name" value="PsdUridine_synth_TruA_C"/>
</dbReference>
<comment type="function">
    <text evidence="11">Formation of pseudouridine at positions 27 and 28 in the anticodon stem and loop of transfer RNAs; at positions 34 and 36 of intron-containing precursor tRNA(Ile) and at position 35 in the intron-containing tRNA(Tyr). Catalyzes pseudouridylation at position 44 in U2 snRNA. Also catalyzes pseudouridylation of mRNAs.</text>
</comment>
<evidence type="ECO:0000256" key="16">
    <source>
        <dbReference type="PIRSR" id="PIRSR641708-2"/>
    </source>
</evidence>
<dbReference type="NCBIfam" id="TIGR00071">
    <property type="entry name" value="hisT_truA"/>
    <property type="match status" value="1"/>
</dbReference>
<dbReference type="GO" id="GO:0005634">
    <property type="term" value="C:nucleus"/>
    <property type="evidence" value="ECO:0007669"/>
    <property type="project" value="UniProtKB-SubCell"/>
</dbReference>
<keyword evidence="7" id="KW-0819">tRNA processing</keyword>
<dbReference type="SUPFAM" id="SSF55120">
    <property type="entry name" value="Pseudouridine synthase"/>
    <property type="match status" value="1"/>
</dbReference>
<evidence type="ECO:0000313" key="18">
    <source>
        <dbReference type="EMBL" id="OBA25664.1"/>
    </source>
</evidence>
<evidence type="ECO:0000256" key="4">
    <source>
        <dbReference type="ARBA" id="ARBA00004123"/>
    </source>
</evidence>
<evidence type="ECO:0000313" key="19">
    <source>
        <dbReference type="Proteomes" id="UP000092321"/>
    </source>
</evidence>
<evidence type="ECO:0000256" key="9">
    <source>
        <dbReference type="ARBA" id="ARBA00023242"/>
    </source>
</evidence>
<protein>
    <recommendedName>
        <fullName evidence="12">tRNA pseudouridine synthase 1</fullName>
    </recommendedName>
    <alternativeName>
        <fullName evidence="13">tRNA pseudouridylate synthase 1</fullName>
    </alternativeName>
    <alternativeName>
        <fullName evidence="14">tRNA-uridine isomerase 1</fullName>
    </alternativeName>
</protein>
<dbReference type="GO" id="GO:0009982">
    <property type="term" value="F:pseudouridine synthase activity"/>
    <property type="evidence" value="ECO:0007669"/>
    <property type="project" value="InterPro"/>
</dbReference>
<evidence type="ECO:0000256" key="2">
    <source>
        <dbReference type="ARBA" id="ARBA00001832"/>
    </source>
</evidence>
<comment type="catalytic activity">
    <reaction evidence="1">
        <text>a uridine in mRNA = a pseudouridine in mRNA</text>
        <dbReference type="Rhea" id="RHEA:56644"/>
        <dbReference type="Rhea" id="RHEA-COMP:14658"/>
        <dbReference type="Rhea" id="RHEA-COMP:14659"/>
        <dbReference type="ChEBI" id="CHEBI:65314"/>
        <dbReference type="ChEBI" id="CHEBI:65315"/>
    </reaction>
</comment>
<evidence type="ECO:0000256" key="15">
    <source>
        <dbReference type="PIRSR" id="PIRSR641708-1"/>
    </source>
</evidence>
<dbReference type="EMBL" id="LXPE01000056">
    <property type="protein sequence ID" value="OBA25664.1"/>
    <property type="molecule type" value="Genomic_DNA"/>
</dbReference>
<evidence type="ECO:0000256" key="1">
    <source>
        <dbReference type="ARBA" id="ARBA00001166"/>
    </source>
</evidence>
<evidence type="ECO:0000256" key="12">
    <source>
        <dbReference type="ARBA" id="ARBA00073968"/>
    </source>
</evidence>
<feature type="non-terminal residue" evidence="18">
    <location>
        <position position="1"/>
    </location>
</feature>
<dbReference type="Pfam" id="PF01416">
    <property type="entry name" value="PseudoU_synth_1"/>
    <property type="match status" value="1"/>
</dbReference>
<reference evidence="19" key="1">
    <citation type="journal article" date="2016" name="Proc. Natl. Acad. Sci. U.S.A.">
        <title>Comparative genomics of biotechnologically important yeasts.</title>
        <authorList>
            <person name="Riley R."/>
            <person name="Haridas S."/>
            <person name="Wolfe K.H."/>
            <person name="Lopes M.R."/>
            <person name="Hittinger C.T."/>
            <person name="Goeker M."/>
            <person name="Salamov A.A."/>
            <person name="Wisecaver J.H."/>
            <person name="Long T.M."/>
            <person name="Calvey C.H."/>
            <person name="Aerts A.L."/>
            <person name="Barry K.W."/>
            <person name="Choi C."/>
            <person name="Clum A."/>
            <person name="Coughlan A.Y."/>
            <person name="Deshpande S."/>
            <person name="Douglass A.P."/>
            <person name="Hanson S.J."/>
            <person name="Klenk H.-P."/>
            <person name="LaButti K.M."/>
            <person name="Lapidus A."/>
            <person name="Lindquist E.A."/>
            <person name="Lipzen A.M."/>
            <person name="Meier-Kolthoff J.P."/>
            <person name="Ohm R.A."/>
            <person name="Otillar R.P."/>
            <person name="Pangilinan J.L."/>
            <person name="Peng Y."/>
            <person name="Rokas A."/>
            <person name="Rosa C.A."/>
            <person name="Scheuner C."/>
            <person name="Sibirny A.A."/>
            <person name="Slot J.C."/>
            <person name="Stielow J.B."/>
            <person name="Sun H."/>
            <person name="Kurtzman C.P."/>
            <person name="Blackwell M."/>
            <person name="Grigoriev I.V."/>
            <person name="Jeffries T.W."/>
        </authorList>
    </citation>
    <scope>NUCLEOTIDE SEQUENCE [LARGE SCALE GENOMIC DNA]</scope>
    <source>
        <strain evidence="19">NRRL Y-1626</strain>
    </source>
</reference>
<dbReference type="InterPro" id="IPR020103">
    <property type="entry name" value="PsdUridine_synth_cat_dom_sf"/>
</dbReference>
<dbReference type="InterPro" id="IPR001406">
    <property type="entry name" value="PsdUridine_synth_TruA"/>
</dbReference>
<comment type="catalytic activity">
    <reaction evidence="10">
        <text>a uridine in tRNA = a pseudouridine in tRNA</text>
        <dbReference type="Rhea" id="RHEA:54572"/>
        <dbReference type="Rhea" id="RHEA-COMP:13339"/>
        <dbReference type="Rhea" id="RHEA-COMP:13934"/>
        <dbReference type="ChEBI" id="CHEBI:65314"/>
        <dbReference type="ChEBI" id="CHEBI:65315"/>
    </reaction>
</comment>
<accession>A0A1B7TA95</accession>
<feature type="binding site" evidence="16">
    <location>
        <position position="132"/>
    </location>
    <ligand>
        <name>substrate</name>
    </ligand>
</feature>
<comment type="caution">
    <text evidence="18">The sequence shown here is derived from an EMBL/GenBank/DDBJ whole genome shotgun (WGS) entry which is preliminary data.</text>
</comment>
<dbReference type="GO" id="GO:0006397">
    <property type="term" value="P:mRNA processing"/>
    <property type="evidence" value="ECO:0007669"/>
    <property type="project" value="UniProtKB-KW"/>
</dbReference>
<comment type="similarity">
    <text evidence="5">Belongs to the tRNA pseudouridine synthase TruA family.</text>
</comment>
<dbReference type="GO" id="GO:1990481">
    <property type="term" value="P:mRNA pseudouridine synthesis"/>
    <property type="evidence" value="ECO:0007669"/>
    <property type="project" value="TreeGrafter"/>
</dbReference>
<dbReference type="PANTHER" id="PTHR11142">
    <property type="entry name" value="PSEUDOURIDYLATE SYNTHASE"/>
    <property type="match status" value="1"/>
</dbReference>
<sequence length="428" mass="50275">RDPNLKKRKVAMIFGYAGTGYSGLQINEPHKTIEKEIWNSLILNGYVSKDNALDLKKVGWQRCARTDKGVHALGNLASFKILLDERNKTSEDIEKEFIEKMNKSLPSQIRMFGLQRVIGGFDAKNSCSSRMYEYLLPSYSFIGPRKDNEGIYQELRDSKFNGGYENYEDLENDKYWESLEEIGIKNFGKEEFDKIKAFKFTTGNEEASDPEKIRVYNNVKKLKQLELQHKHAYRISDYRLNYFRMMMSQYLGYHNFHNYTVGQKFKDASSNRYMINIEVEKPVLINNIEWLKIKIHGQSFMLHQIRKMIAMAVLSCRYNCSTELMLETFTDKRFNIPKAPPLGLYLDHPVFDVANMKLVKNGQQPIDYDRFRESMDLLQEEHIYDKIYNVEIEGNIYSAFFQFVDGFKFNEDIISEQPKNKDGSDIKR</sequence>
<keyword evidence="6" id="KW-0507">mRNA processing</keyword>
<dbReference type="CDD" id="cd02568">
    <property type="entry name" value="PseudoU_synth_PUS1_PUS2"/>
    <property type="match status" value="1"/>
</dbReference>
<keyword evidence="19" id="KW-1185">Reference proteome</keyword>
<organism evidence="18 19">
    <name type="scientific">Hanseniaspora valbyensis NRRL Y-1626</name>
    <dbReference type="NCBI Taxonomy" id="766949"/>
    <lineage>
        <taxon>Eukaryota</taxon>
        <taxon>Fungi</taxon>
        <taxon>Dikarya</taxon>
        <taxon>Ascomycota</taxon>
        <taxon>Saccharomycotina</taxon>
        <taxon>Saccharomycetes</taxon>
        <taxon>Saccharomycodales</taxon>
        <taxon>Saccharomycodaceae</taxon>
        <taxon>Hanseniaspora</taxon>
    </lineage>
</organism>
<dbReference type="FunFam" id="3.30.70.580:FF:000002">
    <property type="entry name" value="tRNA pseudouridine synthase"/>
    <property type="match status" value="1"/>
</dbReference>
<feature type="active site" description="Nucleophile" evidence="15">
    <location>
        <position position="67"/>
    </location>
</feature>
<dbReference type="InterPro" id="IPR020094">
    <property type="entry name" value="TruA/RsuA/RluB/E/F_N"/>
</dbReference>
<evidence type="ECO:0000256" key="3">
    <source>
        <dbReference type="ARBA" id="ARBA00001947"/>
    </source>
</evidence>
<proteinExistence type="inferred from homology"/>
<comment type="subcellular location">
    <subcellularLocation>
        <location evidence="4">Nucleus</location>
    </subcellularLocation>
</comment>
<dbReference type="PANTHER" id="PTHR11142:SF4">
    <property type="entry name" value="PSEUDOURIDYLATE SYNTHASE 1 HOMOLOG"/>
    <property type="match status" value="1"/>
</dbReference>
<dbReference type="Proteomes" id="UP000092321">
    <property type="component" value="Unassembled WGS sequence"/>
</dbReference>
<name>A0A1B7TA95_9ASCO</name>
<gene>
    <name evidence="18" type="ORF">HANVADRAFT_15104</name>
</gene>
<feature type="domain" description="Pseudouridine synthase I TruA alpha/beta" evidence="17">
    <location>
        <begin position="247"/>
        <end position="352"/>
    </location>
</feature>
<dbReference type="FunFam" id="3.30.70.660:FF:000002">
    <property type="entry name" value="tRNA pseudouridine synthase"/>
    <property type="match status" value="1"/>
</dbReference>
<comment type="cofactor">
    <cofactor evidence="3">
        <name>Zn(2+)</name>
        <dbReference type="ChEBI" id="CHEBI:29105"/>
    </cofactor>
</comment>
<evidence type="ECO:0000256" key="14">
    <source>
        <dbReference type="ARBA" id="ARBA00080858"/>
    </source>
</evidence>
<keyword evidence="8" id="KW-0413">Isomerase</keyword>
<evidence type="ECO:0000256" key="7">
    <source>
        <dbReference type="ARBA" id="ARBA00022694"/>
    </source>
</evidence>
<dbReference type="InterPro" id="IPR020097">
    <property type="entry name" value="PsdUridine_synth_TruA_a/b_dom"/>
</dbReference>
<dbReference type="Gene3D" id="3.30.70.580">
    <property type="entry name" value="Pseudouridine synthase I, catalytic domain, N-terminal subdomain"/>
    <property type="match status" value="1"/>
</dbReference>
<dbReference type="Gene3D" id="3.30.70.660">
    <property type="entry name" value="Pseudouridine synthase I, catalytic domain, C-terminal subdomain"/>
    <property type="match status" value="1"/>
</dbReference>
<dbReference type="GO" id="GO:0003723">
    <property type="term" value="F:RNA binding"/>
    <property type="evidence" value="ECO:0007669"/>
    <property type="project" value="InterPro"/>
</dbReference>
<dbReference type="GO" id="GO:0031120">
    <property type="term" value="P:snRNA pseudouridine synthesis"/>
    <property type="evidence" value="ECO:0007669"/>
    <property type="project" value="UniProtKB-ARBA"/>
</dbReference>
<evidence type="ECO:0000259" key="17">
    <source>
        <dbReference type="Pfam" id="PF01416"/>
    </source>
</evidence>
<feature type="non-terminal residue" evidence="18">
    <location>
        <position position="428"/>
    </location>
</feature>
<evidence type="ECO:0000256" key="6">
    <source>
        <dbReference type="ARBA" id="ARBA00022664"/>
    </source>
</evidence>
<evidence type="ECO:0000256" key="5">
    <source>
        <dbReference type="ARBA" id="ARBA00009375"/>
    </source>
</evidence>
<dbReference type="OrthoDB" id="10256309at2759"/>
<keyword evidence="9" id="KW-0539">Nucleus</keyword>
<evidence type="ECO:0000256" key="10">
    <source>
        <dbReference type="ARBA" id="ARBA00036943"/>
    </source>
</evidence>
<comment type="catalytic activity">
    <reaction evidence="2">
        <text>uridine in snRNA = pseudouridine in snRNA</text>
        <dbReference type="Rhea" id="RHEA:51124"/>
        <dbReference type="Rhea" id="RHEA-COMP:12891"/>
        <dbReference type="Rhea" id="RHEA-COMP:12892"/>
        <dbReference type="ChEBI" id="CHEBI:65314"/>
        <dbReference type="ChEBI" id="CHEBI:65315"/>
    </reaction>
</comment>
<dbReference type="AlphaFoldDB" id="A0A1B7TA95"/>
<evidence type="ECO:0000256" key="13">
    <source>
        <dbReference type="ARBA" id="ARBA00079072"/>
    </source>
</evidence>
<evidence type="ECO:0000256" key="8">
    <source>
        <dbReference type="ARBA" id="ARBA00023235"/>
    </source>
</evidence>
<dbReference type="GO" id="GO:0031119">
    <property type="term" value="P:tRNA pseudouridine synthesis"/>
    <property type="evidence" value="ECO:0007669"/>
    <property type="project" value="InterPro"/>
</dbReference>